<reference evidence="1" key="1">
    <citation type="submission" date="2022-11" db="EMBL/GenBank/DDBJ databases">
        <authorList>
            <person name="Kikuchi T."/>
        </authorList>
    </citation>
    <scope>NUCLEOTIDE SEQUENCE</scope>
    <source>
        <strain evidence="1">PS1010</strain>
    </source>
</reference>
<dbReference type="AlphaFoldDB" id="A0A9P1IDN8"/>
<evidence type="ECO:0000313" key="2">
    <source>
        <dbReference type="Proteomes" id="UP001152747"/>
    </source>
</evidence>
<gene>
    <name evidence="1" type="ORF">CAMP_LOCUS5828</name>
</gene>
<protein>
    <submittedName>
        <fullName evidence="1">Uncharacterized protein</fullName>
    </submittedName>
</protein>
<organism evidence="1 2">
    <name type="scientific">Caenorhabditis angaria</name>
    <dbReference type="NCBI Taxonomy" id="860376"/>
    <lineage>
        <taxon>Eukaryota</taxon>
        <taxon>Metazoa</taxon>
        <taxon>Ecdysozoa</taxon>
        <taxon>Nematoda</taxon>
        <taxon>Chromadorea</taxon>
        <taxon>Rhabditida</taxon>
        <taxon>Rhabditina</taxon>
        <taxon>Rhabditomorpha</taxon>
        <taxon>Rhabditoidea</taxon>
        <taxon>Rhabditidae</taxon>
        <taxon>Peloderinae</taxon>
        <taxon>Caenorhabditis</taxon>
    </lineage>
</organism>
<name>A0A9P1IDN8_9PELO</name>
<dbReference type="EMBL" id="CANHGI010000002">
    <property type="protein sequence ID" value="CAI5443191.1"/>
    <property type="molecule type" value="Genomic_DNA"/>
</dbReference>
<comment type="caution">
    <text evidence="1">The sequence shown here is derived from an EMBL/GenBank/DDBJ whole genome shotgun (WGS) entry which is preliminary data.</text>
</comment>
<proteinExistence type="predicted"/>
<keyword evidence="2" id="KW-1185">Reference proteome</keyword>
<evidence type="ECO:0000313" key="1">
    <source>
        <dbReference type="EMBL" id="CAI5443191.1"/>
    </source>
</evidence>
<sequence>MNIDETLSTMLTDQITKLTQKFKESSEKLRIAQAAHEEKYRIYCTEVIAPFIENSKILIAEADKSSDVVGRMQVRHSSMFTVKQMLENVRKEDPELAKLQFEAKLDQFLLEHTAKLLLDFQMEQLKSPRD</sequence>
<dbReference type="Proteomes" id="UP001152747">
    <property type="component" value="Unassembled WGS sequence"/>
</dbReference>
<accession>A0A9P1IDN8</accession>